<keyword evidence="1" id="KW-0547">Nucleotide-binding</keyword>
<dbReference type="GO" id="GO:0035556">
    <property type="term" value="P:intracellular signal transduction"/>
    <property type="evidence" value="ECO:0007669"/>
    <property type="project" value="TreeGrafter"/>
</dbReference>
<keyword evidence="4" id="KW-0418">Kinase</keyword>
<proteinExistence type="predicted"/>
<gene>
    <name evidence="4" type="ORF">ColSpa_10350</name>
</gene>
<name>A0AA37PDF9_9PEZI</name>
<evidence type="ECO:0000313" key="4">
    <source>
        <dbReference type="EMBL" id="GKT50169.1"/>
    </source>
</evidence>
<dbReference type="PANTHER" id="PTHR24346">
    <property type="entry name" value="MAP/MICROTUBULE AFFINITY-REGULATING KINASE"/>
    <property type="match status" value="1"/>
</dbReference>
<organism evidence="4 5">
    <name type="scientific">Colletotrichum spaethianum</name>
    <dbReference type="NCBI Taxonomy" id="700344"/>
    <lineage>
        <taxon>Eukaryota</taxon>
        <taxon>Fungi</taxon>
        <taxon>Dikarya</taxon>
        <taxon>Ascomycota</taxon>
        <taxon>Pezizomycotina</taxon>
        <taxon>Sordariomycetes</taxon>
        <taxon>Hypocreomycetidae</taxon>
        <taxon>Glomerellales</taxon>
        <taxon>Glomerellaceae</taxon>
        <taxon>Colletotrichum</taxon>
        <taxon>Colletotrichum spaethianum species complex</taxon>
    </lineage>
</organism>
<dbReference type="InterPro" id="IPR000719">
    <property type="entry name" value="Prot_kinase_dom"/>
</dbReference>
<keyword evidence="5" id="KW-1185">Reference proteome</keyword>
<dbReference type="GO" id="GO:0005524">
    <property type="term" value="F:ATP binding"/>
    <property type="evidence" value="ECO:0007669"/>
    <property type="project" value="UniProtKB-KW"/>
</dbReference>
<sequence length="95" mass="10109">MSSAISYFHSQGIVHNDIKPANITFSHTRGAVLIDFGLSSGLKDSAVHVGGSPWYTPHPQHAINGKRGAPGDVFALGVVMLFILRKIPSQICGPD</sequence>
<dbReference type="EMBL" id="BQXU01000035">
    <property type="protein sequence ID" value="GKT50169.1"/>
    <property type="molecule type" value="Genomic_DNA"/>
</dbReference>
<dbReference type="PROSITE" id="PS50011">
    <property type="entry name" value="PROTEIN_KINASE_DOM"/>
    <property type="match status" value="1"/>
</dbReference>
<evidence type="ECO:0000256" key="1">
    <source>
        <dbReference type="ARBA" id="ARBA00022741"/>
    </source>
</evidence>
<evidence type="ECO:0000259" key="3">
    <source>
        <dbReference type="PROSITE" id="PS50011"/>
    </source>
</evidence>
<dbReference type="RefSeq" id="XP_049132519.1">
    <property type="nucleotide sequence ID" value="XM_049276562.1"/>
</dbReference>
<evidence type="ECO:0000313" key="5">
    <source>
        <dbReference type="Proteomes" id="UP001055115"/>
    </source>
</evidence>
<evidence type="ECO:0000256" key="2">
    <source>
        <dbReference type="ARBA" id="ARBA00022840"/>
    </source>
</evidence>
<protein>
    <submittedName>
        <fullName evidence="4">Serine/threonine-protein kinase PkwA</fullName>
    </submittedName>
</protein>
<keyword evidence="4" id="KW-0808">Transferase</keyword>
<feature type="domain" description="Protein kinase" evidence="3">
    <location>
        <begin position="1"/>
        <end position="95"/>
    </location>
</feature>
<dbReference type="PANTHER" id="PTHR24346:SF30">
    <property type="entry name" value="MATERNAL EMBRYONIC LEUCINE ZIPPER KINASE"/>
    <property type="match status" value="1"/>
</dbReference>
<dbReference type="Pfam" id="PF00069">
    <property type="entry name" value="Pkinase"/>
    <property type="match status" value="1"/>
</dbReference>
<dbReference type="PROSITE" id="PS00108">
    <property type="entry name" value="PROTEIN_KINASE_ST"/>
    <property type="match status" value="1"/>
</dbReference>
<dbReference type="GO" id="GO:0004674">
    <property type="term" value="F:protein serine/threonine kinase activity"/>
    <property type="evidence" value="ECO:0007669"/>
    <property type="project" value="TreeGrafter"/>
</dbReference>
<comment type="caution">
    <text evidence="4">The sequence shown here is derived from an EMBL/GenBank/DDBJ whole genome shotgun (WGS) entry which is preliminary data.</text>
</comment>
<keyword evidence="2" id="KW-0067">ATP-binding</keyword>
<dbReference type="InterPro" id="IPR011009">
    <property type="entry name" value="Kinase-like_dom_sf"/>
</dbReference>
<dbReference type="SUPFAM" id="SSF56112">
    <property type="entry name" value="Protein kinase-like (PK-like)"/>
    <property type="match status" value="1"/>
</dbReference>
<dbReference type="Gene3D" id="1.10.510.10">
    <property type="entry name" value="Transferase(Phosphotransferase) domain 1"/>
    <property type="match status" value="1"/>
</dbReference>
<dbReference type="Proteomes" id="UP001055115">
    <property type="component" value="Unassembled WGS sequence"/>
</dbReference>
<reference evidence="4 5" key="1">
    <citation type="submission" date="2022-03" db="EMBL/GenBank/DDBJ databases">
        <title>Genome data of Colletotrichum spp.</title>
        <authorList>
            <person name="Utami Y.D."/>
            <person name="Hiruma K."/>
        </authorList>
    </citation>
    <scope>NUCLEOTIDE SEQUENCE [LARGE SCALE GENOMIC DNA]</scope>
    <source>
        <strain evidence="4 5">MAFF 239500</strain>
    </source>
</reference>
<dbReference type="InterPro" id="IPR008271">
    <property type="entry name" value="Ser/Thr_kinase_AS"/>
</dbReference>
<dbReference type="AlphaFoldDB" id="A0AA37PDF9"/>
<dbReference type="GeneID" id="73331152"/>
<accession>A0AA37PDF9</accession>
<dbReference type="GO" id="GO:0005737">
    <property type="term" value="C:cytoplasm"/>
    <property type="evidence" value="ECO:0007669"/>
    <property type="project" value="TreeGrafter"/>
</dbReference>